<keyword evidence="5" id="KW-1185">Reference proteome</keyword>
<gene>
    <name evidence="4" type="ORF">SAMN06297280_2072</name>
</gene>
<keyword evidence="2" id="KW-0812">Transmembrane</keyword>
<proteinExistence type="predicted"/>
<dbReference type="AlphaFoldDB" id="A0A285IWD5"/>
<accession>A0A285IWD5</accession>
<organism evidence="4 5">
    <name type="scientific">Arsukibacterium tuosuense</name>
    <dbReference type="NCBI Taxonomy" id="1323745"/>
    <lineage>
        <taxon>Bacteria</taxon>
        <taxon>Pseudomonadati</taxon>
        <taxon>Pseudomonadota</taxon>
        <taxon>Gammaproteobacteria</taxon>
        <taxon>Chromatiales</taxon>
        <taxon>Chromatiaceae</taxon>
        <taxon>Arsukibacterium</taxon>
    </lineage>
</organism>
<feature type="region of interest" description="Disordered" evidence="1">
    <location>
        <begin position="152"/>
        <end position="173"/>
    </location>
</feature>
<evidence type="ECO:0000256" key="2">
    <source>
        <dbReference type="SAM" id="Phobius"/>
    </source>
</evidence>
<feature type="domain" description="Type II secretion system protein GspB C-terminal" evidence="3">
    <location>
        <begin position="187"/>
        <end position="246"/>
    </location>
</feature>
<dbReference type="Proteomes" id="UP000219353">
    <property type="component" value="Unassembled WGS sequence"/>
</dbReference>
<dbReference type="Pfam" id="PF16537">
    <property type="entry name" value="T2SSB"/>
    <property type="match status" value="1"/>
</dbReference>
<protein>
    <submittedName>
        <fullName evidence="4">Type II secretion system protein B</fullName>
    </submittedName>
</protein>
<evidence type="ECO:0000256" key="1">
    <source>
        <dbReference type="SAM" id="MobiDB-lite"/>
    </source>
</evidence>
<dbReference type="InterPro" id="IPR032389">
    <property type="entry name" value="GspB_C"/>
</dbReference>
<dbReference type="GO" id="GO:0015627">
    <property type="term" value="C:type II protein secretion system complex"/>
    <property type="evidence" value="ECO:0007669"/>
    <property type="project" value="InterPro"/>
</dbReference>
<reference evidence="5" key="1">
    <citation type="submission" date="2017-09" db="EMBL/GenBank/DDBJ databases">
        <authorList>
            <person name="Varghese N."/>
            <person name="Submissions S."/>
        </authorList>
    </citation>
    <scope>NUCLEOTIDE SEQUENCE [LARGE SCALE GENOMIC DNA]</scope>
    <source>
        <strain evidence="5">CGMCC 1.12461</strain>
    </source>
</reference>
<evidence type="ECO:0000313" key="5">
    <source>
        <dbReference type="Proteomes" id="UP000219353"/>
    </source>
</evidence>
<name>A0A285IWD5_9GAMM</name>
<evidence type="ECO:0000259" key="3">
    <source>
        <dbReference type="Pfam" id="PF16537"/>
    </source>
</evidence>
<dbReference type="EMBL" id="OBEB01000004">
    <property type="protein sequence ID" value="SNY52304.1"/>
    <property type="molecule type" value="Genomic_DNA"/>
</dbReference>
<evidence type="ECO:0000313" key="4">
    <source>
        <dbReference type="EMBL" id="SNY52304.1"/>
    </source>
</evidence>
<feature type="region of interest" description="Disordered" evidence="1">
    <location>
        <begin position="85"/>
        <end position="140"/>
    </location>
</feature>
<sequence length="251" mass="27079">MSILMDALKQQVKPTTAVTGSQPANGWRTLALALGFCLTLLLGFALASWWQNTRLATTSSTPTIDQPAQPELADSASIVAALVSAEPEPEPAAEIKPQQPVQEQLAAEPEVVTITAPPPEPTSRPVAEQTAAVSQPEVEVSDELRQRFASAMAASEADNRQPSKALRGNSAPAQDISELAPALQQQIPALRFEAHVYATQSSQRWVKVNGKSLQEGQWVTADIQLYEITPHFVLLEMGEELFSIAALTDYK</sequence>
<feature type="transmembrane region" description="Helical" evidence="2">
    <location>
        <begin position="30"/>
        <end position="50"/>
    </location>
</feature>
<keyword evidence="2" id="KW-1133">Transmembrane helix</keyword>
<keyword evidence="2" id="KW-0472">Membrane</keyword>